<accession>A0A5J6V2M1</accession>
<protein>
    <submittedName>
        <fullName evidence="3">Class F sortase</fullName>
    </submittedName>
</protein>
<keyword evidence="2" id="KW-0812">Transmembrane</keyword>
<dbReference type="AlphaFoldDB" id="A0A5J6V2M1"/>
<dbReference type="InterPro" id="IPR042001">
    <property type="entry name" value="Sortase_F"/>
</dbReference>
<name>A0A5J6V2M1_9MICO</name>
<organism evidence="3 4">
    <name type="scientific">Ornithinimicrobium pratense</name>
    <dbReference type="NCBI Taxonomy" id="2593973"/>
    <lineage>
        <taxon>Bacteria</taxon>
        <taxon>Bacillati</taxon>
        <taxon>Actinomycetota</taxon>
        <taxon>Actinomycetes</taxon>
        <taxon>Micrococcales</taxon>
        <taxon>Ornithinimicrobiaceae</taxon>
        <taxon>Ornithinimicrobium</taxon>
    </lineage>
</organism>
<dbReference type="GO" id="GO:0016787">
    <property type="term" value="F:hydrolase activity"/>
    <property type="evidence" value="ECO:0007669"/>
    <property type="project" value="UniProtKB-KW"/>
</dbReference>
<gene>
    <name evidence="3" type="ORF">FY030_00485</name>
</gene>
<sequence>MADERTHGRRRLWWAVLAGGYALLVAAVVLALATRTPADFTENPSADGPAVNALAALDDGTAATAAPQGATDPDELAGRVGLNRAVAPASTRTVPLVPEEARRPATAPERTATTAPVGLEIPAVDITVDVVPVGVDVDGQMEIPASGFDVGWYRYGAAPGEGEGSAVLASHVDTLAAGKGVLARLTDLRAGDLVSVTLEDGSAVDYQVTGRRTVPKAELDVGMLFDRSGPAQLRLVTCGGPWQPERSGYRDNVIVTAAPVPAAS</sequence>
<dbReference type="RefSeq" id="WP_158059799.1">
    <property type="nucleotide sequence ID" value="NZ_CP044427.1"/>
</dbReference>
<evidence type="ECO:0000256" key="2">
    <source>
        <dbReference type="SAM" id="Phobius"/>
    </source>
</evidence>
<dbReference type="KEGG" id="serw:FY030_00485"/>
<dbReference type="Proteomes" id="UP000326546">
    <property type="component" value="Chromosome"/>
</dbReference>
<dbReference type="EMBL" id="CP044427">
    <property type="protein sequence ID" value="QFG67401.1"/>
    <property type="molecule type" value="Genomic_DNA"/>
</dbReference>
<evidence type="ECO:0000313" key="4">
    <source>
        <dbReference type="Proteomes" id="UP000326546"/>
    </source>
</evidence>
<dbReference type="Gene3D" id="2.40.260.10">
    <property type="entry name" value="Sortase"/>
    <property type="match status" value="1"/>
</dbReference>
<dbReference type="OrthoDB" id="525039at2"/>
<evidence type="ECO:0000256" key="1">
    <source>
        <dbReference type="ARBA" id="ARBA00022801"/>
    </source>
</evidence>
<dbReference type="InterPro" id="IPR023365">
    <property type="entry name" value="Sortase_dom-sf"/>
</dbReference>
<keyword evidence="2" id="KW-0472">Membrane</keyword>
<proteinExistence type="predicted"/>
<evidence type="ECO:0000313" key="3">
    <source>
        <dbReference type="EMBL" id="QFG67401.1"/>
    </source>
</evidence>
<feature type="transmembrane region" description="Helical" evidence="2">
    <location>
        <begin position="12"/>
        <end position="33"/>
    </location>
</feature>
<dbReference type="CDD" id="cd05829">
    <property type="entry name" value="Sortase_F"/>
    <property type="match status" value="1"/>
</dbReference>
<keyword evidence="1" id="KW-0378">Hydrolase</keyword>
<reference evidence="3 4" key="1">
    <citation type="submission" date="2019-09" db="EMBL/GenBank/DDBJ databases">
        <title>Serinicoccus pratensis sp. nov., isolated from meadow soil.</title>
        <authorList>
            <person name="Zhang W."/>
        </authorList>
    </citation>
    <scope>NUCLEOTIDE SEQUENCE [LARGE SCALE GENOMIC DNA]</scope>
    <source>
        <strain evidence="3 4">W204</strain>
    </source>
</reference>
<keyword evidence="2" id="KW-1133">Transmembrane helix</keyword>
<dbReference type="InterPro" id="IPR005754">
    <property type="entry name" value="Sortase"/>
</dbReference>
<keyword evidence="4" id="KW-1185">Reference proteome</keyword>
<dbReference type="Pfam" id="PF04203">
    <property type="entry name" value="Sortase"/>
    <property type="match status" value="1"/>
</dbReference>